<evidence type="ECO:0000313" key="2">
    <source>
        <dbReference type="EMBL" id="KAG5298858.1"/>
    </source>
</evidence>
<evidence type="ECO:0000313" key="3">
    <source>
        <dbReference type="Proteomes" id="UP000670092"/>
    </source>
</evidence>
<protein>
    <submittedName>
        <fullName evidence="2">Uncharacterized protein</fullName>
    </submittedName>
</protein>
<comment type="caution">
    <text evidence="2">The sequence shown here is derived from an EMBL/GenBank/DDBJ whole genome shotgun (WGS) entry which is preliminary data.</text>
</comment>
<organism evidence="2 3">
    <name type="scientific">Ajellomyces capsulatus</name>
    <name type="common">Darling's disease fungus</name>
    <name type="synonym">Histoplasma capsulatum</name>
    <dbReference type="NCBI Taxonomy" id="5037"/>
    <lineage>
        <taxon>Eukaryota</taxon>
        <taxon>Fungi</taxon>
        <taxon>Dikarya</taxon>
        <taxon>Ascomycota</taxon>
        <taxon>Pezizomycotina</taxon>
        <taxon>Eurotiomycetes</taxon>
        <taxon>Eurotiomycetidae</taxon>
        <taxon>Onygenales</taxon>
        <taxon>Ajellomycetaceae</taxon>
        <taxon>Histoplasma</taxon>
    </lineage>
</organism>
<sequence>MEAGSWTWIWTEHRLVHLAYGIVPELTANYTMLGSNSLCYGILRLLSSFSSSSPPPASSHRLTRGNSGIGKGNGEES</sequence>
<evidence type="ECO:0000256" key="1">
    <source>
        <dbReference type="SAM" id="MobiDB-lite"/>
    </source>
</evidence>
<name>A0A8H7Z0B5_AJECA</name>
<dbReference type="Proteomes" id="UP000670092">
    <property type="component" value="Unassembled WGS sequence"/>
</dbReference>
<proteinExistence type="predicted"/>
<feature type="region of interest" description="Disordered" evidence="1">
    <location>
        <begin position="50"/>
        <end position="77"/>
    </location>
</feature>
<gene>
    <name evidence="2" type="ORF">I7I52_08969</name>
</gene>
<accession>A0A8H7Z0B5</accession>
<dbReference type="AlphaFoldDB" id="A0A8H7Z0B5"/>
<reference evidence="2 3" key="1">
    <citation type="submission" date="2021-01" db="EMBL/GenBank/DDBJ databases">
        <title>Chromosome-level genome assembly of a human fungal pathogen reveals clustering of transcriptionally co-regulated genes.</title>
        <authorList>
            <person name="Voorhies M."/>
            <person name="Cohen S."/>
            <person name="Shea T.P."/>
            <person name="Petrus S."/>
            <person name="Munoz J.F."/>
            <person name="Poplawski S."/>
            <person name="Goldman W.E."/>
            <person name="Michael T."/>
            <person name="Cuomo C.A."/>
            <person name="Sil A."/>
            <person name="Beyhan S."/>
        </authorList>
    </citation>
    <scope>NUCLEOTIDE SEQUENCE [LARGE SCALE GENOMIC DNA]</scope>
    <source>
        <strain evidence="2 3">G184AR</strain>
    </source>
</reference>
<dbReference type="VEuPathDB" id="FungiDB:I7I52_08969"/>
<feature type="compositionally biased region" description="Gly residues" evidence="1">
    <location>
        <begin position="67"/>
        <end position="77"/>
    </location>
</feature>
<dbReference type="EMBL" id="JAEVHI010000002">
    <property type="protein sequence ID" value="KAG5298858.1"/>
    <property type="molecule type" value="Genomic_DNA"/>
</dbReference>